<evidence type="ECO:0000256" key="1">
    <source>
        <dbReference type="SAM" id="MobiDB-lite"/>
    </source>
</evidence>
<proteinExistence type="predicted"/>
<accession>A0A4E0QWM8</accession>
<comment type="caution">
    <text evidence="2">The sequence shown here is derived from an EMBL/GenBank/DDBJ whole genome shotgun (WGS) entry which is preliminary data.</text>
</comment>
<feature type="region of interest" description="Disordered" evidence="1">
    <location>
        <begin position="82"/>
        <end position="136"/>
    </location>
</feature>
<protein>
    <submittedName>
        <fullName evidence="2">Uncharacterized protein</fullName>
    </submittedName>
</protein>
<gene>
    <name evidence="2" type="ORF">D915_010489</name>
</gene>
<sequence>MPSLRMVLKSIFIHNKLDILQSRSASTLLFSFVRSSSFVCDNCGVVKDLLKPLTDASRSISQEATETASQIALIGEREAKIGLEESNSSTSTPSKETNPTQVPTTSANTTTSKPVTETSVEVPLGTNPEPSTSACSPVQSARSAQWIPNSTSGSVPPGQIAYWLCYPVYFPFFTVSNSGPAIPGTGAGDLINPIPPATPVSTLSTTPSGEHLPLSFSDWLKKAREVSVS</sequence>
<dbReference type="AlphaFoldDB" id="A0A4E0QWM8"/>
<reference evidence="2" key="1">
    <citation type="submission" date="2019-03" db="EMBL/GenBank/DDBJ databases">
        <title>Improved annotation for the trematode Fasciola hepatica.</title>
        <authorList>
            <person name="Choi Y.-J."/>
            <person name="Martin J."/>
            <person name="Mitreva M."/>
        </authorList>
    </citation>
    <scope>NUCLEOTIDE SEQUENCE [LARGE SCALE GENOMIC DNA]</scope>
</reference>
<organism evidence="2 3">
    <name type="scientific">Fasciola hepatica</name>
    <name type="common">Liver fluke</name>
    <dbReference type="NCBI Taxonomy" id="6192"/>
    <lineage>
        <taxon>Eukaryota</taxon>
        <taxon>Metazoa</taxon>
        <taxon>Spiralia</taxon>
        <taxon>Lophotrochozoa</taxon>
        <taxon>Platyhelminthes</taxon>
        <taxon>Trematoda</taxon>
        <taxon>Digenea</taxon>
        <taxon>Plagiorchiida</taxon>
        <taxon>Echinostomata</taxon>
        <taxon>Echinostomatoidea</taxon>
        <taxon>Fasciolidae</taxon>
        <taxon>Fasciola</taxon>
    </lineage>
</organism>
<name>A0A4E0QWM8_FASHE</name>
<keyword evidence="3" id="KW-1185">Reference proteome</keyword>
<evidence type="ECO:0000313" key="2">
    <source>
        <dbReference type="EMBL" id="THD18884.1"/>
    </source>
</evidence>
<feature type="compositionally biased region" description="Polar residues" evidence="1">
    <location>
        <begin position="85"/>
        <end position="119"/>
    </location>
</feature>
<evidence type="ECO:0000313" key="3">
    <source>
        <dbReference type="Proteomes" id="UP000230066"/>
    </source>
</evidence>
<dbReference type="Proteomes" id="UP000230066">
    <property type="component" value="Unassembled WGS sequence"/>
</dbReference>
<dbReference type="EMBL" id="JXXN02008133">
    <property type="protein sequence ID" value="THD18884.1"/>
    <property type="molecule type" value="Genomic_DNA"/>
</dbReference>